<reference evidence="1" key="3">
    <citation type="submission" date="2023-05" db="EMBL/GenBank/DDBJ databases">
        <authorList>
            <person name="Smith C.H."/>
        </authorList>
    </citation>
    <scope>NUCLEOTIDE SEQUENCE</scope>
    <source>
        <strain evidence="1">CHS0354</strain>
        <tissue evidence="1">Mantle</tissue>
    </source>
</reference>
<reference evidence="1" key="1">
    <citation type="journal article" date="2021" name="Genome Biol. Evol.">
        <title>A High-Quality Reference Genome for a Parasitic Bivalve with Doubly Uniparental Inheritance (Bivalvia: Unionida).</title>
        <authorList>
            <person name="Smith C.H."/>
        </authorList>
    </citation>
    <scope>NUCLEOTIDE SEQUENCE</scope>
    <source>
        <strain evidence="1">CHS0354</strain>
    </source>
</reference>
<accession>A0AAE0VZ41</accession>
<sequence length="130" mass="13880">MCSASTKQVGTGNGTHAFRGTRCNCTTRRHDKTCCRSARSPNVKVGAPANTTTLFRGTHNTRCVSATATGIGQTIGKSPYVKISDKLTDQLDTNICIHVAVYSTPATDRSSLFQQLSGHVARATTTFQTV</sequence>
<comment type="caution">
    <text evidence="1">The sequence shown here is derived from an EMBL/GenBank/DDBJ whole genome shotgun (WGS) entry which is preliminary data.</text>
</comment>
<proteinExistence type="predicted"/>
<gene>
    <name evidence="1" type="ORF">CHS0354_024266</name>
</gene>
<keyword evidence="2" id="KW-1185">Reference proteome</keyword>
<protein>
    <submittedName>
        <fullName evidence="1">Uncharacterized protein</fullName>
    </submittedName>
</protein>
<dbReference type="Proteomes" id="UP001195483">
    <property type="component" value="Unassembled WGS sequence"/>
</dbReference>
<dbReference type="AlphaFoldDB" id="A0AAE0VZ41"/>
<organism evidence="1 2">
    <name type="scientific">Potamilus streckersoni</name>
    <dbReference type="NCBI Taxonomy" id="2493646"/>
    <lineage>
        <taxon>Eukaryota</taxon>
        <taxon>Metazoa</taxon>
        <taxon>Spiralia</taxon>
        <taxon>Lophotrochozoa</taxon>
        <taxon>Mollusca</taxon>
        <taxon>Bivalvia</taxon>
        <taxon>Autobranchia</taxon>
        <taxon>Heteroconchia</taxon>
        <taxon>Palaeoheterodonta</taxon>
        <taxon>Unionida</taxon>
        <taxon>Unionoidea</taxon>
        <taxon>Unionidae</taxon>
        <taxon>Ambleminae</taxon>
        <taxon>Lampsilini</taxon>
        <taxon>Potamilus</taxon>
    </lineage>
</organism>
<evidence type="ECO:0000313" key="2">
    <source>
        <dbReference type="Proteomes" id="UP001195483"/>
    </source>
</evidence>
<name>A0AAE0VZ41_9BIVA</name>
<evidence type="ECO:0000313" key="1">
    <source>
        <dbReference type="EMBL" id="KAK3594330.1"/>
    </source>
</evidence>
<reference evidence="1" key="2">
    <citation type="journal article" date="2021" name="Genome Biol. Evol.">
        <title>Developing a high-quality reference genome for a parasitic bivalve with doubly uniparental inheritance (Bivalvia: Unionida).</title>
        <authorList>
            <person name="Smith C.H."/>
        </authorList>
    </citation>
    <scope>NUCLEOTIDE SEQUENCE</scope>
    <source>
        <strain evidence="1">CHS0354</strain>
        <tissue evidence="1">Mantle</tissue>
    </source>
</reference>
<dbReference type="EMBL" id="JAEAOA010001436">
    <property type="protein sequence ID" value="KAK3594330.1"/>
    <property type="molecule type" value="Genomic_DNA"/>
</dbReference>